<reference evidence="3" key="1">
    <citation type="submission" date="2019-09" db="EMBL/GenBank/DDBJ databases">
        <authorList>
            <person name="Teo W.F.A."/>
            <person name="Duangmal K."/>
        </authorList>
    </citation>
    <scope>NUCLEOTIDE SEQUENCE [LARGE SCALE GENOMIC DNA]</scope>
    <source>
        <strain evidence="3">K81G1</strain>
    </source>
</reference>
<dbReference type="SUPFAM" id="SSF54001">
    <property type="entry name" value="Cysteine proteinases"/>
    <property type="match status" value="1"/>
</dbReference>
<dbReference type="PRINTS" id="PR01543">
    <property type="entry name" value="ANATRNSFRASE"/>
</dbReference>
<dbReference type="EMBL" id="VMNW02000115">
    <property type="protein sequence ID" value="KAA9150579.1"/>
    <property type="molecule type" value="Genomic_DNA"/>
</dbReference>
<dbReference type="RefSeq" id="WP_144757580.1">
    <property type="nucleotide sequence ID" value="NZ_VMNW02000115.1"/>
</dbReference>
<evidence type="ECO:0000256" key="1">
    <source>
        <dbReference type="ARBA" id="ARBA00006547"/>
    </source>
</evidence>
<protein>
    <submittedName>
        <fullName evidence="3">Arylamine N-acetyltransferase</fullName>
    </submittedName>
</protein>
<evidence type="ECO:0000256" key="2">
    <source>
        <dbReference type="RuleBase" id="RU003452"/>
    </source>
</evidence>
<dbReference type="Gene3D" id="2.40.128.150">
    <property type="entry name" value="Cysteine proteinases"/>
    <property type="match status" value="1"/>
</dbReference>
<proteinExistence type="inferred from homology"/>
<dbReference type="Gene3D" id="3.30.2140.10">
    <property type="entry name" value="Arylamine N-acetyltransferase"/>
    <property type="match status" value="1"/>
</dbReference>
<comment type="similarity">
    <text evidence="1 2">Belongs to the arylamine N-acetyltransferase family.</text>
</comment>
<dbReference type="InterPro" id="IPR038765">
    <property type="entry name" value="Papain-like_cys_pep_sf"/>
</dbReference>
<dbReference type="InterPro" id="IPR001447">
    <property type="entry name" value="Arylamine_N-AcTrfase"/>
</dbReference>
<dbReference type="PANTHER" id="PTHR11786:SF0">
    <property type="entry name" value="ARYLAMINE N-ACETYLTRANSFERASE 4-RELATED"/>
    <property type="match status" value="1"/>
</dbReference>
<sequence length="256" mass="28666">MNVDAYLARIGAERPAEPSAEALRELHERHLRTVPFENLSVHLPERIELSEDVLVDKIVRRRRGGFCYELNGAFAALLRELGFQVSLLPAKVSGEGSPMDHLTLRVELDEPWLADVGFGRFALRPLRINACEAQPDPEGEFLLLDAPDGDVDVLRDGTLAYRFERRPRKLADFAPTCWWQATSPESHFTQDLLCSIPTEAGRVTISGDRLVETVDGKRVERVLVGEELVDAYREHFGIELSEPPVKGHFPLPPAPA</sequence>
<dbReference type="PANTHER" id="PTHR11786">
    <property type="entry name" value="N-HYDROXYARYLAMINE O-ACETYLTRANSFERASE"/>
    <property type="match status" value="1"/>
</dbReference>
<accession>A0A5N0US34</accession>
<evidence type="ECO:0000313" key="4">
    <source>
        <dbReference type="Proteomes" id="UP000319769"/>
    </source>
</evidence>
<evidence type="ECO:0000313" key="3">
    <source>
        <dbReference type="EMBL" id="KAA9150579.1"/>
    </source>
</evidence>
<dbReference type="OrthoDB" id="7181050at2"/>
<organism evidence="3 4">
    <name type="scientific">Amycolatopsis acidicola</name>
    <dbReference type="NCBI Taxonomy" id="2596893"/>
    <lineage>
        <taxon>Bacteria</taxon>
        <taxon>Bacillati</taxon>
        <taxon>Actinomycetota</taxon>
        <taxon>Actinomycetes</taxon>
        <taxon>Pseudonocardiales</taxon>
        <taxon>Pseudonocardiaceae</taxon>
        <taxon>Amycolatopsis</taxon>
    </lineage>
</organism>
<gene>
    <name evidence="3" type="ORF">FPZ12_040920</name>
</gene>
<dbReference type="Pfam" id="PF00797">
    <property type="entry name" value="Acetyltransf_2"/>
    <property type="match status" value="1"/>
</dbReference>
<keyword evidence="4" id="KW-1185">Reference proteome</keyword>
<dbReference type="GO" id="GO:0016407">
    <property type="term" value="F:acetyltransferase activity"/>
    <property type="evidence" value="ECO:0007669"/>
    <property type="project" value="InterPro"/>
</dbReference>
<name>A0A5N0US34_9PSEU</name>
<comment type="caution">
    <text evidence="3">The sequence shown here is derived from an EMBL/GenBank/DDBJ whole genome shotgun (WGS) entry which is preliminary data.</text>
</comment>
<dbReference type="AlphaFoldDB" id="A0A5N0US34"/>
<dbReference type="Proteomes" id="UP000319769">
    <property type="component" value="Unassembled WGS sequence"/>
</dbReference>